<dbReference type="GO" id="GO:0031123">
    <property type="term" value="P:RNA 3'-end processing"/>
    <property type="evidence" value="ECO:0007669"/>
    <property type="project" value="TreeGrafter"/>
</dbReference>
<protein>
    <recommendedName>
        <fullName evidence="9">Polymerase nucleotidyl transferase domain-containing protein</fullName>
    </recommendedName>
</protein>
<dbReference type="InterPro" id="IPR045862">
    <property type="entry name" value="Trf4-like"/>
</dbReference>
<sequence>MPPQAPGNESFQTGEATRAAEGCMTEVEPSAKSAETIPLSGSDPVEDAQEGWAAIRPPALWLDLPEESDSWADAMRNNWPLDSGDELLSDENESDVAERRRWQQWAKHAAEHERQRRMKILEGMDREEHRERLARRAWALSAMDEEQRRRGSQEFLLSIQGTNWFQGTISTLDLDYEICCPYSSLGCRHICLRTELDKHLAKDCQFNKEPESSDSIALVDAGEYEVVCPNTVLGCTHSCPRSSLAEHLEHCYFTGPDVTEEKAERAKTKEMVLEQAEEERERRVNQGDWQSNSLLHRLLEDQKSRSMVILHEEILDFAARCRDVQEKRKRVLENLWRRIEDVICLLWPDTVVVPYGSYACGMMTPESDVDIMVFPGDCKNSSPPFEAKDDQPRRRGSRTDSVGGMLTRIHELADHLTQHGTFSSMKVIPHAMVPIIKARTGALSDGDDGSGDTVSFSIDISIDCQSHTGLATSAFTSYLADHLPNLCPLTMVLKQLLQSRGLNDPFTGGLSSYGLVLMVTFALLQRDHFPPSPGSNFLQRSSSGSAPAEDQADGAQPEASRPRTLPSRCQPADVKDVPVPPSPGHASSFPPSPKAKPREAPVKKIRKRAAPSVSRQRFWQPSSFVESRWGRTLSMASGARAANALNEQEKTQASGGGRISSWDRPRQQYWLGSRTARATLMQDFYAGAPAPAPPASKLEQVRDSSIIQSSVPPPPPLPEPVVETASHPMMAPMSPYIMSGEEPVLGELLLDFLHLFGEDFDMGREGFSVRGGGFRFCVHDHPPHPQASDPIVIEDPLNCMNNVGRSSFGIGQVQRIFFEARTTLKATTVRVNQDGREVLGSDTHNTGILRHICAAMAATADDCQHDAPVAA</sequence>
<name>D8LH60_ECTSI</name>
<dbReference type="PANTHER" id="PTHR23092:SF15">
    <property type="entry name" value="INACTIVE NON-CANONICAL POLY(A) RNA POLYMERASE PROTEIN TRF4-2-RELATED"/>
    <property type="match status" value="1"/>
</dbReference>
<dbReference type="SUPFAM" id="SSF81301">
    <property type="entry name" value="Nucleotidyltransferase"/>
    <property type="match status" value="1"/>
</dbReference>
<dbReference type="CDD" id="cd05402">
    <property type="entry name" value="NT_PAP_TUTase"/>
    <property type="match status" value="1"/>
</dbReference>
<dbReference type="GO" id="GO:0046872">
    <property type="term" value="F:metal ion binding"/>
    <property type="evidence" value="ECO:0007669"/>
    <property type="project" value="UniProtKB-KW"/>
</dbReference>
<keyword evidence="3" id="KW-0175">Coiled coil</keyword>
<keyword evidence="8" id="KW-1185">Reference proteome</keyword>
<keyword evidence="1" id="KW-0479">Metal-binding</keyword>
<proteinExistence type="predicted"/>
<feature type="region of interest" description="Disordered" evidence="4">
    <location>
        <begin position="640"/>
        <end position="665"/>
    </location>
</feature>
<dbReference type="Proteomes" id="UP000002630">
    <property type="component" value="Linkage Group LG25"/>
</dbReference>
<evidence type="ECO:0000256" key="1">
    <source>
        <dbReference type="ARBA" id="ARBA00022723"/>
    </source>
</evidence>
<dbReference type="PANTHER" id="PTHR23092">
    <property type="entry name" value="POLY(A) RNA POLYMERASE"/>
    <property type="match status" value="1"/>
</dbReference>
<feature type="region of interest" description="Disordered" evidence="4">
    <location>
        <begin position="691"/>
        <end position="717"/>
    </location>
</feature>
<feature type="coiled-coil region" evidence="3">
    <location>
        <begin position="259"/>
        <end position="286"/>
    </location>
</feature>
<evidence type="ECO:0000259" key="5">
    <source>
        <dbReference type="Pfam" id="PF03828"/>
    </source>
</evidence>
<dbReference type="SUPFAM" id="SSF81631">
    <property type="entry name" value="PAP/OAS1 substrate-binding domain"/>
    <property type="match status" value="1"/>
</dbReference>
<dbReference type="OrthoDB" id="273917at2759"/>
<reference evidence="7 8" key="1">
    <citation type="journal article" date="2010" name="Nature">
        <title>The Ectocarpus genome and the independent evolution of multicellularity in brown algae.</title>
        <authorList>
            <person name="Cock J.M."/>
            <person name="Sterck L."/>
            <person name="Rouze P."/>
            <person name="Scornet D."/>
            <person name="Allen A.E."/>
            <person name="Amoutzias G."/>
            <person name="Anthouard V."/>
            <person name="Artiguenave F."/>
            <person name="Aury J.M."/>
            <person name="Badger J.H."/>
            <person name="Beszteri B."/>
            <person name="Billiau K."/>
            <person name="Bonnet E."/>
            <person name="Bothwell J.H."/>
            <person name="Bowler C."/>
            <person name="Boyen C."/>
            <person name="Brownlee C."/>
            <person name="Carrano C.J."/>
            <person name="Charrier B."/>
            <person name="Cho G.Y."/>
            <person name="Coelho S.M."/>
            <person name="Collen J."/>
            <person name="Corre E."/>
            <person name="Da Silva C."/>
            <person name="Delage L."/>
            <person name="Delaroque N."/>
            <person name="Dittami S.M."/>
            <person name="Doulbeau S."/>
            <person name="Elias M."/>
            <person name="Farnham G."/>
            <person name="Gachon C.M."/>
            <person name="Gschloessl B."/>
            <person name="Heesch S."/>
            <person name="Jabbari K."/>
            <person name="Jubin C."/>
            <person name="Kawai H."/>
            <person name="Kimura K."/>
            <person name="Kloareg B."/>
            <person name="Kupper F.C."/>
            <person name="Lang D."/>
            <person name="Le Bail A."/>
            <person name="Leblanc C."/>
            <person name="Lerouge P."/>
            <person name="Lohr M."/>
            <person name="Lopez P.J."/>
            <person name="Martens C."/>
            <person name="Maumus F."/>
            <person name="Michel G."/>
            <person name="Miranda-Saavedra D."/>
            <person name="Morales J."/>
            <person name="Moreau H."/>
            <person name="Motomura T."/>
            <person name="Nagasato C."/>
            <person name="Napoli C.A."/>
            <person name="Nelson D.R."/>
            <person name="Nyvall-Collen P."/>
            <person name="Peters A.F."/>
            <person name="Pommier C."/>
            <person name="Potin P."/>
            <person name="Poulain J."/>
            <person name="Quesneville H."/>
            <person name="Read B."/>
            <person name="Rensing S.A."/>
            <person name="Ritter A."/>
            <person name="Rousvoal S."/>
            <person name="Samanta M."/>
            <person name="Samson G."/>
            <person name="Schroeder D.C."/>
            <person name="Segurens B."/>
            <person name="Strittmatter M."/>
            <person name="Tonon T."/>
            <person name="Tregear J.W."/>
            <person name="Valentin K."/>
            <person name="von Dassow P."/>
            <person name="Yamagishi T."/>
            <person name="Van de Peer Y."/>
            <person name="Wincker P."/>
        </authorList>
    </citation>
    <scope>NUCLEOTIDE SEQUENCE [LARGE SCALE GENOMIC DNA]</scope>
    <source>
        <strain evidence="8">Ec32 / CCAP1310/4</strain>
    </source>
</reference>
<gene>
    <name evidence="7" type="ORF">Esi_0019_0034</name>
</gene>
<accession>D8LH60</accession>
<dbReference type="EMBL" id="FN648364">
    <property type="protein sequence ID" value="CBN74279.1"/>
    <property type="molecule type" value="Genomic_DNA"/>
</dbReference>
<evidence type="ECO:0000256" key="3">
    <source>
        <dbReference type="SAM" id="Coils"/>
    </source>
</evidence>
<feature type="region of interest" description="Disordered" evidence="4">
    <location>
        <begin position="532"/>
        <end position="617"/>
    </location>
</feature>
<dbReference type="GO" id="GO:0005730">
    <property type="term" value="C:nucleolus"/>
    <property type="evidence" value="ECO:0007669"/>
    <property type="project" value="TreeGrafter"/>
</dbReference>
<dbReference type="Gene3D" id="3.30.460.10">
    <property type="entry name" value="Beta Polymerase, domain 2"/>
    <property type="match status" value="1"/>
</dbReference>
<evidence type="ECO:0000313" key="7">
    <source>
        <dbReference type="EMBL" id="CBN74279.1"/>
    </source>
</evidence>
<dbReference type="Pfam" id="PF03828">
    <property type="entry name" value="PAP_assoc"/>
    <property type="match status" value="1"/>
</dbReference>
<dbReference type="InParanoid" id="D8LH60"/>
<organism evidence="7 8">
    <name type="scientific">Ectocarpus siliculosus</name>
    <name type="common">Brown alga</name>
    <name type="synonym">Conferva siliculosa</name>
    <dbReference type="NCBI Taxonomy" id="2880"/>
    <lineage>
        <taxon>Eukaryota</taxon>
        <taxon>Sar</taxon>
        <taxon>Stramenopiles</taxon>
        <taxon>Ochrophyta</taxon>
        <taxon>PX clade</taxon>
        <taxon>Phaeophyceae</taxon>
        <taxon>Ectocarpales</taxon>
        <taxon>Ectocarpaceae</taxon>
        <taxon>Ectocarpus</taxon>
    </lineage>
</organism>
<feature type="domain" description="Poly(A) RNA polymerase mitochondrial-like central palm" evidence="6">
    <location>
        <begin position="310"/>
        <end position="461"/>
    </location>
</feature>
<dbReference type="GO" id="GO:0043634">
    <property type="term" value="P:polyadenylation-dependent ncRNA catabolic process"/>
    <property type="evidence" value="ECO:0007669"/>
    <property type="project" value="TreeGrafter"/>
</dbReference>
<dbReference type="InterPro" id="IPR043519">
    <property type="entry name" value="NT_sf"/>
</dbReference>
<dbReference type="Pfam" id="PF22600">
    <property type="entry name" value="MTPAP-like_central"/>
    <property type="match status" value="1"/>
</dbReference>
<feature type="region of interest" description="Disordered" evidence="4">
    <location>
        <begin position="382"/>
        <end position="401"/>
    </location>
</feature>
<evidence type="ECO:0000313" key="8">
    <source>
        <dbReference type="Proteomes" id="UP000002630"/>
    </source>
</evidence>
<dbReference type="STRING" id="2880.D8LH60"/>
<dbReference type="GO" id="GO:1990817">
    <property type="term" value="F:poly(A) RNA polymerase activity"/>
    <property type="evidence" value="ECO:0007669"/>
    <property type="project" value="InterPro"/>
</dbReference>
<feature type="domain" description="PAP-associated" evidence="5">
    <location>
        <begin position="745"/>
        <end position="798"/>
    </location>
</feature>
<dbReference type="EMBL" id="FN649750">
    <property type="protein sequence ID" value="CBN74279.1"/>
    <property type="molecule type" value="Genomic_DNA"/>
</dbReference>
<feature type="compositionally biased region" description="Polar residues" evidence="4">
    <location>
        <begin position="534"/>
        <end position="545"/>
    </location>
</feature>
<dbReference type="Gene3D" id="1.10.1410.10">
    <property type="match status" value="2"/>
</dbReference>
<evidence type="ECO:0000259" key="6">
    <source>
        <dbReference type="Pfam" id="PF22600"/>
    </source>
</evidence>
<feature type="region of interest" description="Disordered" evidence="4">
    <location>
        <begin position="1"/>
        <end position="48"/>
    </location>
</feature>
<evidence type="ECO:0000256" key="2">
    <source>
        <dbReference type="ARBA" id="ARBA00022842"/>
    </source>
</evidence>
<dbReference type="GO" id="GO:0031499">
    <property type="term" value="C:TRAMP complex"/>
    <property type="evidence" value="ECO:0007669"/>
    <property type="project" value="TreeGrafter"/>
</dbReference>
<evidence type="ECO:0000256" key="4">
    <source>
        <dbReference type="SAM" id="MobiDB-lite"/>
    </source>
</evidence>
<dbReference type="GO" id="GO:0003729">
    <property type="term" value="F:mRNA binding"/>
    <property type="evidence" value="ECO:0007669"/>
    <property type="project" value="TreeGrafter"/>
</dbReference>
<dbReference type="InterPro" id="IPR002058">
    <property type="entry name" value="PAP_assoc"/>
</dbReference>
<dbReference type="AlphaFoldDB" id="D8LH60"/>
<dbReference type="InterPro" id="IPR054708">
    <property type="entry name" value="MTPAP-like_central"/>
</dbReference>
<evidence type="ECO:0008006" key="9">
    <source>
        <dbReference type="Google" id="ProtNLM"/>
    </source>
</evidence>
<keyword evidence="2" id="KW-0460">Magnesium</keyword>
<dbReference type="eggNOG" id="KOG1906">
    <property type="taxonomic scope" value="Eukaryota"/>
</dbReference>